<evidence type="ECO:0000256" key="2">
    <source>
        <dbReference type="ARBA" id="ARBA00022723"/>
    </source>
</evidence>
<keyword evidence="6 15" id="KW-0347">Helicase</keyword>
<dbReference type="GO" id="GO:0006281">
    <property type="term" value="P:DNA repair"/>
    <property type="evidence" value="ECO:0007669"/>
    <property type="project" value="UniProtKB-KW"/>
</dbReference>
<dbReference type="Proteomes" id="UP000257144">
    <property type="component" value="Unassembled WGS sequence"/>
</dbReference>
<evidence type="ECO:0000256" key="10">
    <source>
        <dbReference type="ARBA" id="ARBA00023125"/>
    </source>
</evidence>
<gene>
    <name evidence="15" type="ORF">DRW41_16730</name>
</gene>
<keyword evidence="3" id="KW-0547">Nucleotide-binding</keyword>
<protein>
    <submittedName>
        <fullName evidence="15">ATP-dependent DNA helicase</fullName>
    </submittedName>
</protein>
<dbReference type="PANTHER" id="PTHR11472:SF34">
    <property type="entry name" value="REGULATOR OF TELOMERE ELONGATION HELICASE 1"/>
    <property type="match status" value="1"/>
</dbReference>
<evidence type="ECO:0000256" key="6">
    <source>
        <dbReference type="ARBA" id="ARBA00022806"/>
    </source>
</evidence>
<evidence type="ECO:0000256" key="7">
    <source>
        <dbReference type="ARBA" id="ARBA00022840"/>
    </source>
</evidence>
<evidence type="ECO:0000313" key="16">
    <source>
        <dbReference type="Proteomes" id="UP000257144"/>
    </source>
</evidence>
<reference evidence="15 16" key="1">
    <citation type="submission" date="2018-07" db="EMBL/GenBank/DDBJ databases">
        <title>Bacillus sp. YLB-04 draft genome sequence.</title>
        <authorList>
            <person name="Yu L."/>
            <person name="Tang X."/>
        </authorList>
    </citation>
    <scope>NUCLEOTIDE SEQUENCE [LARGE SCALE GENOMIC DNA]</scope>
    <source>
        <strain evidence="15 16">YLB-04</strain>
    </source>
</reference>
<dbReference type="SMART" id="SM00488">
    <property type="entry name" value="DEXDc2"/>
    <property type="match status" value="1"/>
</dbReference>
<dbReference type="InterPro" id="IPR027417">
    <property type="entry name" value="P-loop_NTPase"/>
</dbReference>
<dbReference type="RefSeq" id="WP_115453157.1">
    <property type="nucleotide sequence ID" value="NZ_QNQT01000008.1"/>
</dbReference>
<dbReference type="InterPro" id="IPR006554">
    <property type="entry name" value="Helicase-like_DEXD_c2"/>
</dbReference>
<keyword evidence="1" id="KW-0004">4Fe-4S</keyword>
<keyword evidence="12" id="KW-0413">Isomerase</keyword>
<keyword evidence="2" id="KW-0479">Metal-binding</keyword>
<dbReference type="SMART" id="SM00487">
    <property type="entry name" value="DEXDc"/>
    <property type="match status" value="1"/>
</dbReference>
<comment type="similarity">
    <text evidence="13">Belongs to the helicase family. DinG subfamily.</text>
</comment>
<evidence type="ECO:0000256" key="12">
    <source>
        <dbReference type="ARBA" id="ARBA00023235"/>
    </source>
</evidence>
<evidence type="ECO:0000256" key="11">
    <source>
        <dbReference type="ARBA" id="ARBA00023204"/>
    </source>
</evidence>
<dbReference type="InterPro" id="IPR011604">
    <property type="entry name" value="PDDEXK-like_dom_sf"/>
</dbReference>
<dbReference type="EMBL" id="QNQT01000008">
    <property type="protein sequence ID" value="RDU35779.1"/>
    <property type="molecule type" value="Genomic_DNA"/>
</dbReference>
<evidence type="ECO:0000256" key="5">
    <source>
        <dbReference type="ARBA" id="ARBA00022801"/>
    </source>
</evidence>
<keyword evidence="5" id="KW-0378">Hydrolase</keyword>
<keyword evidence="7" id="KW-0067">ATP-binding</keyword>
<dbReference type="Gene3D" id="3.90.320.10">
    <property type="match status" value="1"/>
</dbReference>
<evidence type="ECO:0000256" key="8">
    <source>
        <dbReference type="ARBA" id="ARBA00023004"/>
    </source>
</evidence>
<sequence>MAEFHVPARALAEYVYRSGSIESGVGAAAAMAEGTKAHQFVQKGYKEGDVKEVPLRISVNHEGIDFIIDGRCDGLLVEDGQLVIDEIKSNSLNLETIEHASYPVHWAQAKCYAYIVASEKGLSTIKVRLTYVNRDTYALKCFDQIFSSEELHNFFQNLIIDFAPYAKLRISLKERLDNSAQGLAFPFDVYRPGQKAVAGAVYRAINGEADLFINAPTGIGKTISTLYPAVKALGEGRISHVFYITARTTTRKAAEQALNLMSSKGLQLAAVTLTAKEKICFNDGQGCQMGNCSFASGYYDRINGAVLDILNNGTFMGREDIEKFALKHHVCPFEFSLDLAYLADVVICDYNYIYDPRVSLKRLFDDKKKRAALLIDEAHNLPDRAREMFSASLAKSLFLAVKRDFKILSPGLAKAASAVNQFFIDTRKRAAGESEFLLDGLPEGLVDTVRSFAGEAEKQLGSEPAPSDLLLDAYFNAQSFLRAEGMADERFAFYSKLRQGEFSINIHCLDPSVLLRKAGKGFRAKIFFSATLVPPDFFREMLGGEEGDSFLSVSSPFDASQTDVFIEPLSTRYRDRDRSYERIAETIRMLLAERPGNYFCFFPSYLFMERVAECLKPDDEVTFIIQQSNMGEGERNEFLSLFKEGSNRSLVGFAVLGGIFSEGIDLPGDKLNGVIIVGVGLPQLSFERDLLKRHFSSGGLDGYDYAYTYPGMVKVLQAGGRLIRSEADSGTILLIDDRFLQPKYLRLLPKEWKPFTVIN</sequence>
<dbReference type="Gene3D" id="1.10.275.40">
    <property type="match status" value="1"/>
</dbReference>
<dbReference type="AlphaFoldDB" id="A0A3D8GNM7"/>
<evidence type="ECO:0000256" key="9">
    <source>
        <dbReference type="ARBA" id="ARBA00023014"/>
    </source>
</evidence>
<dbReference type="Pfam" id="PF06733">
    <property type="entry name" value="DEAD_2"/>
    <property type="match status" value="1"/>
</dbReference>
<dbReference type="SMART" id="SM00491">
    <property type="entry name" value="HELICc2"/>
    <property type="match status" value="1"/>
</dbReference>
<dbReference type="GO" id="GO:0003677">
    <property type="term" value="F:DNA binding"/>
    <property type="evidence" value="ECO:0007669"/>
    <property type="project" value="UniProtKB-KW"/>
</dbReference>
<keyword evidence="8" id="KW-0408">Iron</keyword>
<dbReference type="GO" id="GO:0003678">
    <property type="term" value="F:DNA helicase activity"/>
    <property type="evidence" value="ECO:0007669"/>
    <property type="project" value="InterPro"/>
</dbReference>
<dbReference type="GO" id="GO:0051539">
    <property type="term" value="F:4 iron, 4 sulfur cluster binding"/>
    <property type="evidence" value="ECO:0007669"/>
    <property type="project" value="UniProtKB-KW"/>
</dbReference>
<dbReference type="InterPro" id="IPR006555">
    <property type="entry name" value="ATP-dep_Helicase_C"/>
</dbReference>
<dbReference type="PANTHER" id="PTHR11472">
    <property type="entry name" value="DNA REPAIR DEAD HELICASE RAD3/XP-D SUBFAMILY MEMBER"/>
    <property type="match status" value="1"/>
</dbReference>
<keyword evidence="16" id="KW-1185">Reference proteome</keyword>
<dbReference type="PROSITE" id="PS51193">
    <property type="entry name" value="HELICASE_ATP_BIND_2"/>
    <property type="match status" value="1"/>
</dbReference>
<evidence type="ECO:0000256" key="3">
    <source>
        <dbReference type="ARBA" id="ARBA00022741"/>
    </source>
</evidence>
<evidence type="ECO:0000313" key="15">
    <source>
        <dbReference type="EMBL" id="RDU35779.1"/>
    </source>
</evidence>
<dbReference type="Gene3D" id="1.10.30.20">
    <property type="entry name" value="Bacterial XPD DNA helicase, FeS cluster domain"/>
    <property type="match status" value="1"/>
</dbReference>
<dbReference type="Gene3D" id="3.40.50.300">
    <property type="entry name" value="P-loop containing nucleotide triphosphate hydrolases"/>
    <property type="match status" value="2"/>
</dbReference>
<dbReference type="GO" id="GO:0016818">
    <property type="term" value="F:hydrolase activity, acting on acid anhydrides, in phosphorus-containing anhydrides"/>
    <property type="evidence" value="ECO:0007669"/>
    <property type="project" value="InterPro"/>
</dbReference>
<dbReference type="SUPFAM" id="SSF52540">
    <property type="entry name" value="P-loop containing nucleoside triphosphate hydrolases"/>
    <property type="match status" value="2"/>
</dbReference>
<dbReference type="GO" id="GO:0046872">
    <property type="term" value="F:metal ion binding"/>
    <property type="evidence" value="ECO:0007669"/>
    <property type="project" value="UniProtKB-KW"/>
</dbReference>
<feature type="domain" description="Helicase ATP-binding" evidence="14">
    <location>
        <begin position="180"/>
        <end position="440"/>
    </location>
</feature>
<dbReference type="GO" id="GO:0005524">
    <property type="term" value="F:ATP binding"/>
    <property type="evidence" value="ECO:0007669"/>
    <property type="project" value="UniProtKB-KW"/>
</dbReference>
<comment type="caution">
    <text evidence="15">The sequence shown here is derived from an EMBL/GenBank/DDBJ whole genome shotgun (WGS) entry which is preliminary data.</text>
</comment>
<keyword evidence="10" id="KW-0238">DNA-binding</keyword>
<dbReference type="InterPro" id="IPR014001">
    <property type="entry name" value="Helicase_ATP-bd"/>
</dbReference>
<keyword evidence="9" id="KW-0411">Iron-sulfur</keyword>
<evidence type="ECO:0000256" key="1">
    <source>
        <dbReference type="ARBA" id="ARBA00022485"/>
    </source>
</evidence>
<dbReference type="InterPro" id="IPR014013">
    <property type="entry name" value="Helic_SF1/SF2_ATP-bd_DinG/Rad3"/>
</dbReference>
<dbReference type="InterPro" id="IPR010614">
    <property type="entry name" value="RAD3-like_helicase_DEAD"/>
</dbReference>
<keyword evidence="11" id="KW-0234">DNA repair</keyword>
<accession>A0A3D8GNM7</accession>
<dbReference type="Pfam" id="PF13307">
    <property type="entry name" value="Helicase_C_2"/>
    <property type="match status" value="1"/>
</dbReference>
<keyword evidence="4" id="KW-0227">DNA damage</keyword>
<proteinExistence type="inferred from homology"/>
<name>A0A3D8GNM7_9BACI</name>
<evidence type="ECO:0000256" key="4">
    <source>
        <dbReference type="ARBA" id="ARBA00022763"/>
    </source>
</evidence>
<dbReference type="OrthoDB" id="9765586at2"/>
<evidence type="ECO:0000259" key="14">
    <source>
        <dbReference type="PROSITE" id="PS51193"/>
    </source>
</evidence>
<dbReference type="InterPro" id="IPR045028">
    <property type="entry name" value="DinG/Rad3-like"/>
</dbReference>
<organism evidence="15 16">
    <name type="scientific">Neobacillus piezotolerans</name>
    <dbReference type="NCBI Taxonomy" id="2259171"/>
    <lineage>
        <taxon>Bacteria</taxon>
        <taxon>Bacillati</taxon>
        <taxon>Bacillota</taxon>
        <taxon>Bacilli</taxon>
        <taxon>Bacillales</taxon>
        <taxon>Bacillaceae</taxon>
        <taxon>Neobacillus</taxon>
    </lineage>
</organism>
<dbReference type="InterPro" id="IPR042493">
    <property type="entry name" value="XPD_DNA_FeS"/>
</dbReference>
<evidence type="ECO:0000256" key="13">
    <source>
        <dbReference type="ARBA" id="ARBA00038058"/>
    </source>
</evidence>